<reference evidence="2 3" key="1">
    <citation type="submission" date="2020-08" db="EMBL/GenBank/DDBJ databases">
        <title>Genomic Encyclopedia of Type Strains, Phase IV (KMG-IV): sequencing the most valuable type-strain genomes for metagenomic binning, comparative biology and taxonomic classification.</title>
        <authorList>
            <person name="Goeker M."/>
        </authorList>
    </citation>
    <scope>NUCLEOTIDE SEQUENCE [LARGE SCALE GENOMIC DNA]</scope>
    <source>
        <strain evidence="2 3">DSM 101806</strain>
    </source>
</reference>
<dbReference type="InterPro" id="IPR013589">
    <property type="entry name" value="Bac_transglu_N"/>
</dbReference>
<dbReference type="RefSeq" id="WP_184000640.1">
    <property type="nucleotide sequence ID" value="NZ_JACIEH010000005.1"/>
</dbReference>
<organism evidence="2 3">
    <name type="scientific">Sphingomonas kyeonggiensis</name>
    <dbReference type="NCBI Taxonomy" id="1268553"/>
    <lineage>
        <taxon>Bacteria</taxon>
        <taxon>Pseudomonadati</taxon>
        <taxon>Pseudomonadota</taxon>
        <taxon>Alphaproteobacteria</taxon>
        <taxon>Sphingomonadales</taxon>
        <taxon>Sphingomonadaceae</taxon>
        <taxon>Sphingomonas</taxon>
    </lineage>
</organism>
<evidence type="ECO:0000259" key="1">
    <source>
        <dbReference type="SMART" id="SM00460"/>
    </source>
</evidence>
<dbReference type="PANTHER" id="PTHR33490">
    <property type="entry name" value="BLR5614 PROTEIN-RELATED"/>
    <property type="match status" value="1"/>
</dbReference>
<dbReference type="PANTHER" id="PTHR33490:SF1">
    <property type="entry name" value="SLL1233 PROTEIN"/>
    <property type="match status" value="1"/>
</dbReference>
<name>A0A7W6NZY4_9SPHN</name>
<dbReference type="Gene3D" id="3.10.620.30">
    <property type="match status" value="1"/>
</dbReference>
<dbReference type="EMBL" id="JACIEH010000005">
    <property type="protein sequence ID" value="MBB4101301.1"/>
    <property type="molecule type" value="Genomic_DNA"/>
</dbReference>
<comment type="caution">
    <text evidence="2">The sequence shown here is derived from an EMBL/GenBank/DDBJ whole genome shotgun (WGS) entry which is preliminary data.</text>
</comment>
<keyword evidence="3" id="KW-1185">Reference proteome</keyword>
<keyword evidence="2" id="KW-0378">Hydrolase</keyword>
<dbReference type="AlphaFoldDB" id="A0A7W6NZY4"/>
<dbReference type="Pfam" id="PF01841">
    <property type="entry name" value="Transglut_core"/>
    <property type="match status" value="1"/>
</dbReference>
<accession>A0A7W6NZY4</accession>
<dbReference type="InterPro" id="IPR038765">
    <property type="entry name" value="Papain-like_cys_pep_sf"/>
</dbReference>
<dbReference type="SUPFAM" id="SSF54001">
    <property type="entry name" value="Cysteine proteinases"/>
    <property type="match status" value="1"/>
</dbReference>
<dbReference type="Pfam" id="PF08379">
    <property type="entry name" value="Bact_transglu_N"/>
    <property type="match status" value="1"/>
</dbReference>
<dbReference type="InterPro" id="IPR002931">
    <property type="entry name" value="Transglutaminase-like"/>
</dbReference>
<dbReference type="Proteomes" id="UP000557392">
    <property type="component" value="Unassembled WGS sequence"/>
</dbReference>
<dbReference type="GO" id="GO:0006508">
    <property type="term" value="P:proteolysis"/>
    <property type="evidence" value="ECO:0007669"/>
    <property type="project" value="UniProtKB-KW"/>
</dbReference>
<protein>
    <submittedName>
        <fullName evidence="2">Transglutaminase-like putative cysteine protease</fullName>
    </submittedName>
</protein>
<dbReference type="GO" id="GO:0008233">
    <property type="term" value="F:peptidase activity"/>
    <property type="evidence" value="ECO:0007669"/>
    <property type="project" value="UniProtKB-KW"/>
</dbReference>
<dbReference type="SMART" id="SM00460">
    <property type="entry name" value="TGc"/>
    <property type="match status" value="1"/>
</dbReference>
<feature type="domain" description="Transglutaminase-like" evidence="1">
    <location>
        <begin position="172"/>
        <end position="243"/>
    </location>
</feature>
<evidence type="ECO:0000313" key="2">
    <source>
        <dbReference type="EMBL" id="MBB4101301.1"/>
    </source>
</evidence>
<keyword evidence="2" id="KW-0645">Protease</keyword>
<evidence type="ECO:0000313" key="3">
    <source>
        <dbReference type="Proteomes" id="UP000557392"/>
    </source>
</evidence>
<sequence length="301" mass="32326">MRLHISHTTSYTYRDPVVLLPHRVMLSPRASPVLNPIVTQLRCTPAAELAWTQDVFGNLIATASFSHLATRLEIHSLLVVEQTADAWPIFNIAPHAHSYPFRYSEEERSDLGGLLAPVHPDPGGRLAIWARALVRSDHTDTLALLQDVSAASRNGVAYVARESEGTQLPGATLDLGSGSCRDIAMLFIEAVRHLGFAARAVSGYVFDPLTDDPGGGERQHGATHAWAEVYLPCAGWIAFDPTNGRMGEANLVPTAVGRDIARLRPVEGHYLGPAAAFLGMTVEVMVSADPLQSTVSNPGGA</sequence>
<gene>
    <name evidence="2" type="ORF">GGR46_004891</name>
</gene>
<proteinExistence type="predicted"/>